<dbReference type="Pfam" id="PF00561">
    <property type="entry name" value="Abhydrolase_1"/>
    <property type="match status" value="1"/>
</dbReference>
<dbReference type="PRINTS" id="PR00412">
    <property type="entry name" value="EPOXHYDRLASE"/>
</dbReference>
<reference evidence="4" key="1">
    <citation type="submission" date="2018-10" db="EMBL/GenBank/DDBJ databases">
        <title>Fifty Aureobasidium pullulans genomes reveal a recombining polyextremotolerant generalist.</title>
        <authorList>
            <person name="Gostincar C."/>
            <person name="Turk M."/>
            <person name="Zajc J."/>
            <person name="Gunde-Cimerman N."/>
        </authorList>
    </citation>
    <scope>NUCLEOTIDE SEQUENCE [LARGE SCALE GENOMIC DNA]</scope>
    <source>
        <strain evidence="4">EXF-10085</strain>
    </source>
</reference>
<comment type="similarity">
    <text evidence="2">Belongs to the AB hydrolase superfamily. Epoxide hydrolase family.</text>
</comment>
<dbReference type="InterPro" id="IPR029058">
    <property type="entry name" value="AB_hydrolase_fold"/>
</dbReference>
<keyword evidence="1 4" id="KW-0378">Hydrolase</keyword>
<dbReference type="SUPFAM" id="SSF53474">
    <property type="entry name" value="alpha/beta-Hydrolases"/>
    <property type="match status" value="1"/>
</dbReference>
<evidence type="ECO:0000313" key="4">
    <source>
        <dbReference type="EMBL" id="THX00081.1"/>
    </source>
</evidence>
<dbReference type="AlphaFoldDB" id="A0A4S9C0Y9"/>
<gene>
    <name evidence="4" type="ORF">D6D13_09726</name>
</gene>
<dbReference type="EMBL" id="QZAS01000064">
    <property type="protein sequence ID" value="THX00081.1"/>
    <property type="molecule type" value="Genomic_DNA"/>
</dbReference>
<organism evidence="4">
    <name type="scientific">Aureobasidium pullulans</name>
    <name type="common">Black yeast</name>
    <name type="synonym">Pullularia pullulans</name>
    <dbReference type="NCBI Taxonomy" id="5580"/>
    <lineage>
        <taxon>Eukaryota</taxon>
        <taxon>Fungi</taxon>
        <taxon>Dikarya</taxon>
        <taxon>Ascomycota</taxon>
        <taxon>Pezizomycotina</taxon>
        <taxon>Dothideomycetes</taxon>
        <taxon>Dothideomycetidae</taxon>
        <taxon>Dothideales</taxon>
        <taxon>Saccotheciaceae</taxon>
        <taxon>Aureobasidium</taxon>
    </lineage>
</organism>
<comment type="caution">
    <text evidence="4">The sequence shown here is derived from an EMBL/GenBank/DDBJ whole genome shotgun (WGS) entry which is preliminary data.</text>
</comment>
<dbReference type="Gene3D" id="3.40.50.1820">
    <property type="entry name" value="alpha/beta hydrolase"/>
    <property type="match status" value="1"/>
</dbReference>
<accession>A0A4S9C0Y9</accession>
<proteinExistence type="inferred from homology"/>
<feature type="domain" description="AB hydrolase-1" evidence="3">
    <location>
        <begin position="35"/>
        <end position="132"/>
    </location>
</feature>
<name>A0A4S9C0Y9_AURPU</name>
<evidence type="ECO:0000259" key="3">
    <source>
        <dbReference type="Pfam" id="PF00561"/>
    </source>
</evidence>
<dbReference type="GO" id="GO:0016787">
    <property type="term" value="F:hydrolase activity"/>
    <property type="evidence" value="ECO:0007669"/>
    <property type="project" value="UniProtKB-KW"/>
</dbReference>
<dbReference type="InterPro" id="IPR000639">
    <property type="entry name" value="Epox_hydrolase-like"/>
</dbReference>
<dbReference type="PANTHER" id="PTHR43329">
    <property type="entry name" value="EPOXIDE HYDROLASE"/>
    <property type="match status" value="1"/>
</dbReference>
<dbReference type="InterPro" id="IPR000073">
    <property type="entry name" value="AB_hydrolase_1"/>
</dbReference>
<evidence type="ECO:0000256" key="2">
    <source>
        <dbReference type="ARBA" id="ARBA00038334"/>
    </source>
</evidence>
<sequence>MEIYDYTGQPVIHGRARVNGIRMHYVHAGQGPESLLLLHGTPKTSYYWYKLVPLLTQHFHVIAPDLRGYGDTDKPPITDGYDSATNTQDVSELMTLLNIDKFHVHGEDRGADFAYALAATFRDRVKSLSFCEMAVSGFGLEKMSPPNSVIWCWHLGFFSIPHIPEMLNQGHEREFWEMYMKQECYNPNAIEHAALDHWVACSMQPGGLRGILETHRAGFKNAANHRALLEAGGKLTVRTMIIGAPEFFGPIAEQSVLRVVERVERSEIFEECGHSLALEKAERLAKCLREFMLGVD</sequence>
<evidence type="ECO:0000256" key="1">
    <source>
        <dbReference type="ARBA" id="ARBA00022801"/>
    </source>
</evidence>
<protein>
    <submittedName>
        <fullName evidence="4">Soluble epoxide hydrolase</fullName>
    </submittedName>
</protein>